<evidence type="ECO:0000256" key="9">
    <source>
        <dbReference type="ARBA" id="ARBA00023006"/>
    </source>
</evidence>
<evidence type="ECO:0000256" key="10">
    <source>
        <dbReference type="ARBA" id="ARBA00029362"/>
    </source>
</evidence>
<evidence type="ECO:0000256" key="1">
    <source>
        <dbReference type="ARBA" id="ARBA00004496"/>
    </source>
</evidence>
<dbReference type="GO" id="GO:0000045">
    <property type="term" value="P:autophagosome assembly"/>
    <property type="evidence" value="ECO:0007669"/>
    <property type="project" value="TreeGrafter"/>
</dbReference>
<keyword evidence="8 11" id="KW-0653">Protein transport</keyword>
<keyword evidence="7" id="KW-0788">Thiol protease</keyword>
<comment type="similarity">
    <text evidence="2 11">Belongs to the peptidase C54 family.</text>
</comment>
<dbReference type="AlphaFoldDB" id="H2Z7H4"/>
<organism evidence="14 15">
    <name type="scientific">Ciona savignyi</name>
    <name type="common">Pacific transparent sea squirt</name>
    <dbReference type="NCBI Taxonomy" id="51511"/>
    <lineage>
        <taxon>Eukaryota</taxon>
        <taxon>Metazoa</taxon>
        <taxon>Chordata</taxon>
        <taxon>Tunicata</taxon>
        <taxon>Ascidiacea</taxon>
        <taxon>Phlebobranchia</taxon>
        <taxon>Cionidae</taxon>
        <taxon>Ciona</taxon>
    </lineage>
</organism>
<sequence>MAFKSALDDLFKGKSLSFNGASASSDTTAAKVENGENMKSKILETWNNIRYDMKSGTSLKKDSPLWLLGKCYHTKQVFSTDTSHNADDSSDHSNGHPLHLKMFLKDLGSKPWFTYRKGFAPLNGTGMKLTSDTGWGCMLRTAQMMVAQSLITHLLGREWRLSDQHILEQTHLHRSIITWFLDEKNVRCPFSIHQLTEIGLTYRCSPGNWYGPNTAAYIMQDALECGRGNIRELDNIAIYIAQDSTVYIDDVTEMGQWEGDANLKTPSSSNGNSDARPRIPSNSKSGQQECNINTNNESKNDTAECSPIKKSVLILIPVRLGEATLNPIYIPCINAMLTLDQCVGIMGGKPKHSLYFVGFQDEYLFYLDPHYCQPADKLADFKNNFVRNYHCQSLRKTHISNMDPSCCLGFYCRDYEDFQSFVTEANKLLAPPNQRMSYPLCLIMKGSALDHRIRRKSELESYNIGPTTSGFTEIQFNGESPKVEPTDEIIALSEDDRKPDEKFSFSFASTKSLITNMYKSKSPRLNRKNQTMEEEFEML</sequence>
<evidence type="ECO:0000256" key="12">
    <source>
        <dbReference type="SAM" id="MobiDB-lite"/>
    </source>
</evidence>
<feature type="domain" description="Peptidase C54 catalytic" evidence="13">
    <location>
        <begin position="101"/>
        <end position="423"/>
    </location>
</feature>
<dbReference type="GO" id="GO:0000423">
    <property type="term" value="P:mitophagy"/>
    <property type="evidence" value="ECO:0007669"/>
    <property type="project" value="TreeGrafter"/>
</dbReference>
<dbReference type="FunCoup" id="H2Z7H4">
    <property type="interactions" value="16"/>
</dbReference>
<evidence type="ECO:0000256" key="11">
    <source>
        <dbReference type="RuleBase" id="RU363115"/>
    </source>
</evidence>
<dbReference type="GO" id="GO:0016485">
    <property type="term" value="P:protein processing"/>
    <property type="evidence" value="ECO:0007669"/>
    <property type="project" value="TreeGrafter"/>
</dbReference>
<dbReference type="PANTHER" id="PTHR22624">
    <property type="entry name" value="CYSTEINE PROTEASE ATG4"/>
    <property type="match status" value="1"/>
</dbReference>
<dbReference type="GO" id="GO:0035973">
    <property type="term" value="P:aggrephagy"/>
    <property type="evidence" value="ECO:0007669"/>
    <property type="project" value="TreeGrafter"/>
</dbReference>
<comment type="function">
    <text evidence="11">Cysteine protease that plays a key role in autophagy by mediating both proteolytic activation and delipidation of ATG8 family proteins.</text>
</comment>
<protein>
    <recommendedName>
        <fullName evidence="11">Cysteine protease</fullName>
        <ecNumber evidence="11">3.4.22.-</ecNumber>
    </recommendedName>
</protein>
<dbReference type="STRING" id="51511.ENSCSAVP00000013536"/>
<dbReference type="PANTHER" id="PTHR22624:SF52">
    <property type="entry name" value="CYSTEINE PROTEASE"/>
    <property type="match status" value="1"/>
</dbReference>
<name>H2Z7H4_CIOSA</name>
<dbReference type="GO" id="GO:0005737">
    <property type="term" value="C:cytoplasm"/>
    <property type="evidence" value="ECO:0007669"/>
    <property type="project" value="UniProtKB-SubCell"/>
</dbReference>
<evidence type="ECO:0000256" key="5">
    <source>
        <dbReference type="ARBA" id="ARBA00022670"/>
    </source>
</evidence>
<evidence type="ECO:0000256" key="4">
    <source>
        <dbReference type="ARBA" id="ARBA00022490"/>
    </source>
</evidence>
<dbReference type="InterPro" id="IPR046792">
    <property type="entry name" value="Peptidase_C54_cat"/>
</dbReference>
<dbReference type="HOGENOM" id="CLU_021259_3_2_1"/>
<feature type="region of interest" description="Disordered" evidence="12">
    <location>
        <begin position="259"/>
        <end position="303"/>
    </location>
</feature>
<dbReference type="InterPro" id="IPR038765">
    <property type="entry name" value="Papain-like_cys_pep_sf"/>
</dbReference>
<dbReference type="GO" id="GO:0015031">
    <property type="term" value="P:protein transport"/>
    <property type="evidence" value="ECO:0007669"/>
    <property type="project" value="UniProtKB-KW"/>
</dbReference>
<proteinExistence type="inferred from homology"/>
<dbReference type="Proteomes" id="UP000007875">
    <property type="component" value="Unassembled WGS sequence"/>
</dbReference>
<keyword evidence="5 11" id="KW-0645">Protease</keyword>
<dbReference type="OMA" id="DSFHCSW"/>
<comment type="catalytic activity">
    <reaction evidence="10">
        <text>[protein]-C-terminal L-amino acid-glycyl-phosphatidylethanolamide + H2O = [protein]-C-terminal L-amino acid-glycine + a 1,2-diacyl-sn-glycero-3-phosphoethanolamine</text>
        <dbReference type="Rhea" id="RHEA:67548"/>
        <dbReference type="Rhea" id="RHEA-COMP:17323"/>
        <dbReference type="Rhea" id="RHEA-COMP:17324"/>
        <dbReference type="ChEBI" id="CHEBI:15377"/>
        <dbReference type="ChEBI" id="CHEBI:64612"/>
        <dbReference type="ChEBI" id="CHEBI:172940"/>
        <dbReference type="ChEBI" id="CHEBI:172941"/>
    </reaction>
    <physiologicalReaction direction="left-to-right" evidence="10">
        <dbReference type="Rhea" id="RHEA:67549"/>
    </physiologicalReaction>
</comment>
<keyword evidence="4 11" id="KW-0963">Cytoplasm</keyword>
<keyword evidence="3" id="KW-0813">Transport</keyword>
<feature type="compositionally biased region" description="Polar residues" evidence="12">
    <location>
        <begin position="280"/>
        <end position="297"/>
    </location>
</feature>
<reference evidence="15" key="1">
    <citation type="submission" date="2003-08" db="EMBL/GenBank/DDBJ databases">
        <authorList>
            <person name="Birren B."/>
            <person name="Nusbaum C."/>
            <person name="Abebe A."/>
            <person name="Abouelleil A."/>
            <person name="Adekoya E."/>
            <person name="Ait-zahra M."/>
            <person name="Allen N."/>
            <person name="Allen T."/>
            <person name="An P."/>
            <person name="Anderson M."/>
            <person name="Anderson S."/>
            <person name="Arachchi H."/>
            <person name="Armbruster J."/>
            <person name="Bachantsang P."/>
            <person name="Baldwin J."/>
            <person name="Barry A."/>
            <person name="Bayul T."/>
            <person name="Blitshsteyn B."/>
            <person name="Bloom T."/>
            <person name="Blye J."/>
            <person name="Boguslavskiy L."/>
            <person name="Borowsky M."/>
            <person name="Boukhgalter B."/>
            <person name="Brunache A."/>
            <person name="Butler J."/>
            <person name="Calixte N."/>
            <person name="Calvo S."/>
            <person name="Camarata J."/>
            <person name="Campo K."/>
            <person name="Chang J."/>
            <person name="Cheshatsang Y."/>
            <person name="Citroen M."/>
            <person name="Collymore A."/>
            <person name="Considine T."/>
            <person name="Cook A."/>
            <person name="Cooke P."/>
            <person name="Corum B."/>
            <person name="Cuomo C."/>
            <person name="David R."/>
            <person name="Dawoe T."/>
            <person name="Degray S."/>
            <person name="Dodge S."/>
            <person name="Dooley K."/>
            <person name="Dorje P."/>
            <person name="Dorjee K."/>
            <person name="Dorris L."/>
            <person name="Duffey N."/>
            <person name="Dupes A."/>
            <person name="Elkins T."/>
            <person name="Engels R."/>
            <person name="Erickson J."/>
            <person name="Farina A."/>
            <person name="Faro S."/>
            <person name="Ferreira P."/>
            <person name="Fischer H."/>
            <person name="Fitzgerald M."/>
            <person name="Foley K."/>
            <person name="Gage D."/>
            <person name="Galagan J."/>
            <person name="Gearin G."/>
            <person name="Gnerre S."/>
            <person name="Gnirke A."/>
            <person name="Goyette A."/>
            <person name="Graham J."/>
            <person name="Grandbois E."/>
            <person name="Gyaltsen K."/>
            <person name="Hafez N."/>
            <person name="Hagopian D."/>
            <person name="Hagos B."/>
            <person name="Hall J."/>
            <person name="Hatcher B."/>
            <person name="Heller A."/>
            <person name="Higgins H."/>
            <person name="Honan T."/>
            <person name="Horn A."/>
            <person name="Houde N."/>
            <person name="Hughes L."/>
            <person name="Hulme W."/>
            <person name="Husby E."/>
            <person name="Iliev I."/>
            <person name="Jaffe D."/>
            <person name="Jones C."/>
            <person name="Kamal M."/>
            <person name="Kamat A."/>
            <person name="Kamvysselis M."/>
            <person name="Karlsson E."/>
            <person name="Kells C."/>
            <person name="Kieu A."/>
            <person name="Kisner P."/>
            <person name="Kodira C."/>
            <person name="Kulbokas E."/>
            <person name="Labutti K."/>
            <person name="Lama D."/>
            <person name="Landers T."/>
            <person name="Leger J."/>
            <person name="Levine S."/>
            <person name="Lewis D."/>
            <person name="Lewis T."/>
            <person name="Lindblad-toh K."/>
            <person name="Liu X."/>
            <person name="Lokyitsang T."/>
            <person name="Lokyitsang Y."/>
            <person name="Lucien O."/>
            <person name="Lui A."/>
            <person name="Ma L.J."/>
            <person name="Mabbitt R."/>
            <person name="Macdonald J."/>
            <person name="Maclean C."/>
            <person name="Major J."/>
            <person name="Manning J."/>
            <person name="Marabella R."/>
            <person name="Maru K."/>
            <person name="Matthews C."/>
            <person name="Mauceli E."/>
            <person name="Mccarthy M."/>
            <person name="Mcdonough S."/>
            <person name="Mcghee T."/>
            <person name="Meldrim J."/>
            <person name="Meneus L."/>
            <person name="Mesirov J."/>
            <person name="Mihalev A."/>
            <person name="Mihova T."/>
            <person name="Mikkelsen T."/>
            <person name="Mlenga V."/>
            <person name="Moru K."/>
            <person name="Mozes J."/>
            <person name="Mulrain L."/>
            <person name="Munson G."/>
            <person name="Naylor J."/>
            <person name="Newes C."/>
            <person name="Nguyen C."/>
            <person name="Nguyen N."/>
            <person name="Nguyen T."/>
            <person name="Nicol R."/>
            <person name="Nielsen C."/>
            <person name="Nizzari M."/>
            <person name="Norbu C."/>
            <person name="Norbu N."/>
            <person name="O'donnell P."/>
            <person name="Okoawo O."/>
            <person name="O'leary S."/>
            <person name="Omotosho B."/>
            <person name="O'neill K."/>
            <person name="Osman S."/>
            <person name="Parker S."/>
            <person name="Perrin D."/>
            <person name="Phunkhang P."/>
            <person name="Piqani B."/>
            <person name="Purcell S."/>
            <person name="Rachupka T."/>
            <person name="Ramasamy U."/>
            <person name="Rameau R."/>
            <person name="Ray V."/>
            <person name="Raymond C."/>
            <person name="Retta R."/>
            <person name="Richardson S."/>
            <person name="Rise C."/>
            <person name="Rodriguez J."/>
            <person name="Rogers J."/>
            <person name="Rogov P."/>
            <person name="Rutman M."/>
            <person name="Schupbach R."/>
            <person name="Seaman C."/>
            <person name="Settipalli S."/>
            <person name="Sharpe T."/>
            <person name="Sheridan J."/>
            <person name="Sherpa N."/>
            <person name="Shi J."/>
            <person name="Smirnov S."/>
            <person name="Smith C."/>
            <person name="Sougnez C."/>
            <person name="Spencer B."/>
            <person name="Stalker J."/>
            <person name="Stange-thomann N."/>
            <person name="Stavropoulos S."/>
            <person name="Stetson K."/>
            <person name="Stone C."/>
            <person name="Stone S."/>
            <person name="Stubbs M."/>
            <person name="Talamas J."/>
            <person name="Tchuinga P."/>
            <person name="Tenzing P."/>
            <person name="Tesfaye S."/>
            <person name="Theodore J."/>
            <person name="Thoulutsang Y."/>
            <person name="Topham K."/>
            <person name="Towey S."/>
            <person name="Tsamla T."/>
            <person name="Tsomo N."/>
            <person name="Vallee D."/>
            <person name="Vassiliev H."/>
            <person name="Venkataraman V."/>
            <person name="Vinson J."/>
            <person name="Vo A."/>
            <person name="Wade C."/>
            <person name="Wang S."/>
            <person name="Wangchuk T."/>
            <person name="Wangdi T."/>
            <person name="Whittaker C."/>
            <person name="Wilkinson J."/>
            <person name="Wu Y."/>
            <person name="Wyman D."/>
            <person name="Yadav S."/>
            <person name="Yang S."/>
            <person name="Yang X."/>
            <person name="Yeager S."/>
            <person name="Yee E."/>
            <person name="Young G."/>
            <person name="Zainoun J."/>
            <person name="Zembeck L."/>
            <person name="Zimmer A."/>
            <person name="Zody M."/>
            <person name="Lander E."/>
        </authorList>
    </citation>
    <scope>NUCLEOTIDE SEQUENCE [LARGE SCALE GENOMIC DNA]</scope>
</reference>
<evidence type="ECO:0000256" key="8">
    <source>
        <dbReference type="ARBA" id="ARBA00022927"/>
    </source>
</evidence>
<evidence type="ECO:0000313" key="15">
    <source>
        <dbReference type="Proteomes" id="UP000007875"/>
    </source>
</evidence>
<dbReference type="Ensembl" id="ENSCSAVT00000013692.1">
    <property type="protein sequence ID" value="ENSCSAVP00000013536.1"/>
    <property type="gene ID" value="ENSCSAVG00000007934.1"/>
</dbReference>
<evidence type="ECO:0000256" key="3">
    <source>
        <dbReference type="ARBA" id="ARBA00022448"/>
    </source>
</evidence>
<dbReference type="Pfam" id="PF03416">
    <property type="entry name" value="Peptidase_C54"/>
    <property type="match status" value="1"/>
</dbReference>
<evidence type="ECO:0000256" key="2">
    <source>
        <dbReference type="ARBA" id="ARBA00010958"/>
    </source>
</evidence>
<dbReference type="GeneTree" id="ENSGT00530000063000"/>
<keyword evidence="9 11" id="KW-0072">Autophagy</keyword>
<reference evidence="14" key="3">
    <citation type="submission" date="2025-09" db="UniProtKB">
        <authorList>
            <consortium name="Ensembl"/>
        </authorList>
    </citation>
    <scope>IDENTIFICATION</scope>
</reference>
<keyword evidence="6 11" id="KW-0378">Hydrolase</keyword>
<reference evidence="14" key="2">
    <citation type="submission" date="2025-08" db="UniProtKB">
        <authorList>
            <consortium name="Ensembl"/>
        </authorList>
    </citation>
    <scope>IDENTIFICATION</scope>
</reference>
<dbReference type="GO" id="GO:0019786">
    <property type="term" value="F:protein-phosphatidylethanolamide deconjugating activity"/>
    <property type="evidence" value="ECO:0007669"/>
    <property type="project" value="InterPro"/>
</dbReference>
<evidence type="ECO:0000256" key="7">
    <source>
        <dbReference type="ARBA" id="ARBA00022807"/>
    </source>
</evidence>
<evidence type="ECO:0000259" key="13">
    <source>
        <dbReference type="Pfam" id="PF03416"/>
    </source>
</evidence>
<dbReference type="eggNOG" id="KOG2674">
    <property type="taxonomic scope" value="Eukaryota"/>
</dbReference>
<dbReference type="SUPFAM" id="SSF54001">
    <property type="entry name" value="Cysteine proteinases"/>
    <property type="match status" value="1"/>
</dbReference>
<comment type="subcellular location">
    <subcellularLocation>
        <location evidence="1 11">Cytoplasm</location>
    </subcellularLocation>
</comment>
<dbReference type="GO" id="GO:0004197">
    <property type="term" value="F:cysteine-type endopeptidase activity"/>
    <property type="evidence" value="ECO:0007669"/>
    <property type="project" value="TreeGrafter"/>
</dbReference>
<feature type="compositionally biased region" description="Polar residues" evidence="12">
    <location>
        <begin position="264"/>
        <end position="273"/>
    </location>
</feature>
<keyword evidence="15" id="KW-1185">Reference proteome</keyword>
<evidence type="ECO:0000256" key="6">
    <source>
        <dbReference type="ARBA" id="ARBA00022801"/>
    </source>
</evidence>
<dbReference type="EC" id="3.4.22.-" evidence="11"/>
<dbReference type="GO" id="GO:0034727">
    <property type="term" value="P:piecemeal microautophagy of the nucleus"/>
    <property type="evidence" value="ECO:0007669"/>
    <property type="project" value="TreeGrafter"/>
</dbReference>
<accession>H2Z7H4</accession>
<dbReference type="InterPro" id="IPR005078">
    <property type="entry name" value="Peptidase_C54"/>
</dbReference>
<dbReference type="InParanoid" id="H2Z7H4"/>
<evidence type="ECO:0000313" key="14">
    <source>
        <dbReference type="Ensembl" id="ENSCSAVP00000013536.1"/>
    </source>
</evidence>